<feature type="zinc finger region" description="TRAF-type" evidence="4">
    <location>
        <begin position="320"/>
        <end position="369"/>
    </location>
</feature>
<dbReference type="PANTHER" id="PTHR10131">
    <property type="entry name" value="TNF RECEPTOR ASSOCIATED FACTOR"/>
    <property type="match status" value="1"/>
</dbReference>
<feature type="zinc finger region" description="TRAF-type" evidence="4">
    <location>
        <begin position="247"/>
        <end position="289"/>
    </location>
</feature>
<dbReference type="InterPro" id="IPR013083">
    <property type="entry name" value="Znf_RING/FYVE/PHD"/>
</dbReference>
<feature type="compositionally biased region" description="Low complexity" evidence="5">
    <location>
        <begin position="142"/>
        <end position="151"/>
    </location>
</feature>
<evidence type="ECO:0000259" key="6">
    <source>
        <dbReference type="PROSITE" id="PS50089"/>
    </source>
</evidence>
<proteinExistence type="predicted"/>
<dbReference type="GO" id="GO:0008270">
    <property type="term" value="F:zinc ion binding"/>
    <property type="evidence" value="ECO:0007669"/>
    <property type="project" value="UniProtKB-KW"/>
</dbReference>
<dbReference type="STRING" id="150374.A0A0M8N6U5"/>
<dbReference type="Gene3D" id="3.30.40.10">
    <property type="entry name" value="Zinc/RING finger domain, C3HC4 (zinc finger)"/>
    <property type="match status" value="3"/>
</dbReference>
<dbReference type="SUPFAM" id="SSF57850">
    <property type="entry name" value="RING/U-box"/>
    <property type="match status" value="1"/>
</dbReference>
<feature type="domain" description="TRAF-type" evidence="7">
    <location>
        <begin position="320"/>
        <end position="369"/>
    </location>
</feature>
<feature type="domain" description="TRAF-type" evidence="7">
    <location>
        <begin position="247"/>
        <end position="289"/>
    </location>
</feature>
<evidence type="ECO:0000313" key="9">
    <source>
        <dbReference type="Proteomes" id="UP000053831"/>
    </source>
</evidence>
<feature type="compositionally biased region" description="Polar residues" evidence="5">
    <location>
        <begin position="96"/>
        <end position="105"/>
    </location>
</feature>
<dbReference type="Proteomes" id="UP000053831">
    <property type="component" value="Unassembled WGS sequence"/>
</dbReference>
<dbReference type="PANTHER" id="PTHR10131:SF94">
    <property type="entry name" value="TNF RECEPTOR-ASSOCIATED FACTOR 4"/>
    <property type="match status" value="1"/>
</dbReference>
<feature type="compositionally biased region" description="Basic residues" evidence="5">
    <location>
        <begin position="18"/>
        <end position="32"/>
    </location>
</feature>
<evidence type="ECO:0000256" key="2">
    <source>
        <dbReference type="ARBA" id="ARBA00022771"/>
    </source>
</evidence>
<accession>A0A0M8N6U5</accession>
<evidence type="ECO:0000259" key="7">
    <source>
        <dbReference type="PROSITE" id="PS50145"/>
    </source>
</evidence>
<feature type="domain" description="RING-type" evidence="6">
    <location>
        <begin position="182"/>
        <end position="223"/>
    </location>
</feature>
<feature type="compositionally biased region" description="Polar residues" evidence="5">
    <location>
        <begin position="535"/>
        <end position="544"/>
    </location>
</feature>
<feature type="compositionally biased region" description="Low complexity" evidence="5">
    <location>
        <begin position="66"/>
        <end position="76"/>
    </location>
</feature>
<protein>
    <submittedName>
        <fullName evidence="8">TNF receptor-associated factor 6</fullName>
    </submittedName>
</protein>
<dbReference type="Pfam" id="PF13923">
    <property type="entry name" value="zf-C3HC4_2"/>
    <property type="match status" value="1"/>
</dbReference>
<sequence>MDDAFESLTLRDIAQRNHNHNHNHSHGHHHRMSSGSASTSAPREVSFESVNDGVRLSTTGARRLPRSSALRSSARSTPDLYNSGGRPSSPDAFLGNRTSPQHSQTPVPPASISAMSNFGLGSPGYAPAGNRSVSGEQQNRRSGPLLPPHLSSLDIPRRYGGNAIFDLYSLTYVSDADVNLLCPICHDPLVDPITTPCDHTFCYRCIRRSIASSPSGTMCPIDREPLVWTHCFSAARLIRTQLNSLVVKCPYSARGCHLELRREAVEQHAKNECRFRMYTCPGAGCSKKIRYKPTDDKCRHEQDNCLHCFAVIEDAEREFHLLSCPGSKTRCQTCWQLVVRDSLDLHYELECDGVEVSCHYSDAGCNVRVMRGHLDMHHAACAFHPDTPTGAIIRTQRDLIQSYGDMGSQLREIFARQDEANGRLDAIVAALAYRGIDSGDIGGGGPGGGAGVLLGPDGAPREGGGARPISDLDAGFEEVHQNLTQLEARQSMWTLNQVMPIREEVAELRNNMNMLRMHVNWLLTRSRDEDRMRAATTNPGSAANSGALRPDNSARIGRVGLPDRRVSMEFDVPRL</sequence>
<keyword evidence="8" id="KW-0675">Receptor</keyword>
<feature type="compositionally biased region" description="Polar residues" evidence="5">
    <location>
        <begin position="131"/>
        <end position="141"/>
    </location>
</feature>
<evidence type="ECO:0000256" key="4">
    <source>
        <dbReference type="PROSITE-ProRule" id="PRU00207"/>
    </source>
</evidence>
<dbReference type="SMART" id="SM00184">
    <property type="entry name" value="RING"/>
    <property type="match status" value="1"/>
</dbReference>
<keyword evidence="9" id="KW-1185">Reference proteome</keyword>
<evidence type="ECO:0000256" key="1">
    <source>
        <dbReference type="ARBA" id="ARBA00022723"/>
    </source>
</evidence>
<dbReference type="PROSITE" id="PS00518">
    <property type="entry name" value="ZF_RING_1"/>
    <property type="match status" value="1"/>
</dbReference>
<gene>
    <name evidence="8" type="ORF">ESCO_001806</name>
</gene>
<dbReference type="AlphaFoldDB" id="A0A0M8N6U5"/>
<reference evidence="8 9" key="1">
    <citation type="submission" date="2015-07" db="EMBL/GenBank/DDBJ databases">
        <title>The genome of the fungus Escovopsis weberi, a specialized disease agent of ant agriculture.</title>
        <authorList>
            <person name="de Man T.J."/>
            <person name="Stajich J.E."/>
            <person name="Kubicek C.P."/>
            <person name="Chenthamara K."/>
            <person name="Atanasova L."/>
            <person name="Druzhinina I.S."/>
            <person name="Birnbaum S."/>
            <person name="Barribeau S.M."/>
            <person name="Teiling C."/>
            <person name="Suen G."/>
            <person name="Currie C."/>
            <person name="Gerardo N.M."/>
        </authorList>
    </citation>
    <scope>NUCLEOTIDE SEQUENCE [LARGE SCALE GENOMIC DNA]</scope>
</reference>
<dbReference type="SUPFAM" id="SSF49599">
    <property type="entry name" value="TRAF domain-like"/>
    <property type="match status" value="1"/>
</dbReference>
<dbReference type="InterPro" id="IPR001293">
    <property type="entry name" value="Znf_TRAF"/>
</dbReference>
<evidence type="ECO:0000256" key="3">
    <source>
        <dbReference type="ARBA" id="ARBA00022833"/>
    </source>
</evidence>
<dbReference type="InterPro" id="IPR001841">
    <property type="entry name" value="Znf_RING"/>
</dbReference>
<keyword evidence="1 4" id="KW-0479">Metal-binding</keyword>
<comment type="caution">
    <text evidence="8">The sequence shown here is derived from an EMBL/GenBank/DDBJ whole genome shotgun (WGS) entry which is preliminary data.</text>
</comment>
<keyword evidence="3 4" id="KW-0862">Zinc</keyword>
<dbReference type="Pfam" id="PF02176">
    <property type="entry name" value="zf-TRAF"/>
    <property type="match status" value="1"/>
</dbReference>
<feature type="region of interest" description="Disordered" evidence="5">
    <location>
        <begin position="18"/>
        <end position="151"/>
    </location>
</feature>
<dbReference type="EMBL" id="LGSR01000006">
    <property type="protein sequence ID" value="KOS21894.1"/>
    <property type="molecule type" value="Genomic_DNA"/>
</dbReference>
<evidence type="ECO:0000313" key="8">
    <source>
        <dbReference type="EMBL" id="KOS21894.1"/>
    </source>
</evidence>
<dbReference type="OrthoDB" id="1630758at2759"/>
<name>A0A0M8N6U5_ESCWE</name>
<dbReference type="PROSITE" id="PS50145">
    <property type="entry name" value="ZF_TRAF"/>
    <property type="match status" value="2"/>
</dbReference>
<dbReference type="InterPro" id="IPR017907">
    <property type="entry name" value="Znf_RING_CS"/>
</dbReference>
<keyword evidence="2 4" id="KW-0863">Zinc-finger</keyword>
<feature type="region of interest" description="Disordered" evidence="5">
    <location>
        <begin position="531"/>
        <end position="560"/>
    </location>
</feature>
<organism evidence="8 9">
    <name type="scientific">Escovopsis weberi</name>
    <dbReference type="NCBI Taxonomy" id="150374"/>
    <lineage>
        <taxon>Eukaryota</taxon>
        <taxon>Fungi</taxon>
        <taxon>Dikarya</taxon>
        <taxon>Ascomycota</taxon>
        <taxon>Pezizomycotina</taxon>
        <taxon>Sordariomycetes</taxon>
        <taxon>Hypocreomycetidae</taxon>
        <taxon>Hypocreales</taxon>
        <taxon>Hypocreaceae</taxon>
        <taxon>Escovopsis</taxon>
    </lineage>
</organism>
<evidence type="ECO:0000256" key="5">
    <source>
        <dbReference type="SAM" id="MobiDB-lite"/>
    </source>
</evidence>
<dbReference type="PROSITE" id="PS50089">
    <property type="entry name" value="ZF_RING_2"/>
    <property type="match status" value="1"/>
</dbReference>